<name>A0A1J5STN6_9ZZZZ</name>
<reference evidence="1" key="1">
    <citation type="submission" date="2016-10" db="EMBL/GenBank/DDBJ databases">
        <title>Sequence of Gallionella enrichment culture.</title>
        <authorList>
            <person name="Poehlein A."/>
            <person name="Muehling M."/>
            <person name="Daniel R."/>
        </authorList>
    </citation>
    <scope>NUCLEOTIDE SEQUENCE</scope>
</reference>
<proteinExistence type="predicted"/>
<dbReference type="InterPro" id="IPR009833">
    <property type="entry name" value="DUF1398"/>
</dbReference>
<sequence>MSIAIENLESAQQRAMAGRPKVSGFPYLAETLRRAGVTRNIWSLPSCQSLYLTEKGPVVVQGSPLVTGMADVPPFSREALITALRTDQAGNSTFPEFLMATWRAGVVKYDVDFAARTCTYYGVGEEKYLESYPAVEV</sequence>
<evidence type="ECO:0000313" key="1">
    <source>
        <dbReference type="EMBL" id="OIR11882.1"/>
    </source>
</evidence>
<dbReference type="Pfam" id="PF07166">
    <property type="entry name" value="DUF1398"/>
    <property type="match status" value="1"/>
</dbReference>
<protein>
    <recommendedName>
        <fullName evidence="2">Phage envelope protein</fullName>
    </recommendedName>
</protein>
<gene>
    <name evidence="1" type="ORF">GALL_67390</name>
</gene>
<evidence type="ECO:0008006" key="2">
    <source>
        <dbReference type="Google" id="ProtNLM"/>
    </source>
</evidence>
<dbReference type="SUPFAM" id="SSF160419">
    <property type="entry name" value="YdfO-like"/>
    <property type="match status" value="1"/>
</dbReference>
<comment type="caution">
    <text evidence="1">The sequence shown here is derived from an EMBL/GenBank/DDBJ whole genome shotgun (WGS) entry which is preliminary data.</text>
</comment>
<dbReference type="Gene3D" id="3.30.1810.10">
    <property type="entry name" value="YdfO-like"/>
    <property type="match status" value="1"/>
</dbReference>
<dbReference type="AlphaFoldDB" id="A0A1J5STN6"/>
<organism evidence="1">
    <name type="scientific">mine drainage metagenome</name>
    <dbReference type="NCBI Taxonomy" id="410659"/>
    <lineage>
        <taxon>unclassified sequences</taxon>
        <taxon>metagenomes</taxon>
        <taxon>ecological metagenomes</taxon>
    </lineage>
</organism>
<accession>A0A1J5STN6</accession>
<dbReference type="InterPro" id="IPR036696">
    <property type="entry name" value="YdfO-like_sf"/>
</dbReference>
<dbReference type="EMBL" id="MLJW01000019">
    <property type="protein sequence ID" value="OIR11882.1"/>
    <property type="molecule type" value="Genomic_DNA"/>
</dbReference>